<keyword evidence="3" id="KW-1185">Reference proteome</keyword>
<keyword evidence="1" id="KW-0812">Transmembrane</keyword>
<keyword evidence="1" id="KW-0472">Membrane</keyword>
<feature type="transmembrane region" description="Helical" evidence="1">
    <location>
        <begin position="67"/>
        <end position="86"/>
    </location>
</feature>
<dbReference type="GO" id="GO:0003676">
    <property type="term" value="F:nucleic acid binding"/>
    <property type="evidence" value="ECO:0007669"/>
    <property type="project" value="InterPro"/>
</dbReference>
<evidence type="ECO:0000313" key="2">
    <source>
        <dbReference type="EMBL" id="GFG29051.1"/>
    </source>
</evidence>
<evidence type="ECO:0000256" key="1">
    <source>
        <dbReference type="SAM" id="Phobius"/>
    </source>
</evidence>
<sequence length="90" mass="10577">MVHRVECCRSFIEFVGEGSDVLQRIVTGDENWCFQFYPETKRRSFEWRGTNSPLQKKVRLQKSRVKTVLIGFFLLLTELSTASFFVKAPR</sequence>
<evidence type="ECO:0000313" key="3">
    <source>
        <dbReference type="Proteomes" id="UP000502823"/>
    </source>
</evidence>
<dbReference type="InterPro" id="IPR036397">
    <property type="entry name" value="RNaseH_sf"/>
</dbReference>
<dbReference type="InParanoid" id="A0A6L2P9Q8"/>
<dbReference type="AlphaFoldDB" id="A0A6L2P9Q8"/>
<comment type="caution">
    <text evidence="2">The sequence shown here is derived from an EMBL/GenBank/DDBJ whole genome shotgun (WGS) entry which is preliminary data.</text>
</comment>
<proteinExistence type="predicted"/>
<dbReference type="EMBL" id="BLKM01000110">
    <property type="protein sequence ID" value="GFG29051.1"/>
    <property type="molecule type" value="Genomic_DNA"/>
</dbReference>
<keyword evidence="1" id="KW-1133">Transmembrane helix</keyword>
<dbReference type="Gene3D" id="3.30.420.10">
    <property type="entry name" value="Ribonuclease H-like superfamily/Ribonuclease H"/>
    <property type="match status" value="1"/>
</dbReference>
<dbReference type="OrthoDB" id="6760456at2759"/>
<dbReference type="Proteomes" id="UP000502823">
    <property type="component" value="Unassembled WGS sequence"/>
</dbReference>
<name>A0A6L2P9Q8_COPFO</name>
<accession>A0A6L2P9Q8</accession>
<gene>
    <name evidence="2" type="ORF">Cfor_02081</name>
</gene>
<reference evidence="3" key="1">
    <citation type="submission" date="2020-01" db="EMBL/GenBank/DDBJ databases">
        <title>Draft genome sequence of the Termite Coptotermes fromosanus.</title>
        <authorList>
            <person name="Itakura S."/>
            <person name="Yosikawa Y."/>
            <person name="Umezawa K."/>
        </authorList>
    </citation>
    <scope>NUCLEOTIDE SEQUENCE [LARGE SCALE GENOMIC DNA]</scope>
</reference>
<organism evidence="2 3">
    <name type="scientific">Coptotermes formosanus</name>
    <name type="common">Formosan subterranean termite</name>
    <dbReference type="NCBI Taxonomy" id="36987"/>
    <lineage>
        <taxon>Eukaryota</taxon>
        <taxon>Metazoa</taxon>
        <taxon>Ecdysozoa</taxon>
        <taxon>Arthropoda</taxon>
        <taxon>Hexapoda</taxon>
        <taxon>Insecta</taxon>
        <taxon>Pterygota</taxon>
        <taxon>Neoptera</taxon>
        <taxon>Polyneoptera</taxon>
        <taxon>Dictyoptera</taxon>
        <taxon>Blattodea</taxon>
        <taxon>Blattoidea</taxon>
        <taxon>Termitoidae</taxon>
        <taxon>Rhinotermitidae</taxon>
        <taxon>Coptotermes</taxon>
    </lineage>
</organism>
<protein>
    <submittedName>
        <fullName evidence="2">Uncharacterized protein</fullName>
    </submittedName>
</protein>